<evidence type="ECO:0000313" key="7">
    <source>
        <dbReference type="EMBL" id="NDJ17525.1"/>
    </source>
</evidence>
<dbReference type="GO" id="GO:0022857">
    <property type="term" value="F:transmembrane transporter activity"/>
    <property type="evidence" value="ECO:0007669"/>
    <property type="project" value="InterPro"/>
</dbReference>
<dbReference type="Proteomes" id="UP000646053">
    <property type="component" value="Unassembled WGS sequence"/>
</dbReference>
<feature type="transmembrane region" description="Helical" evidence="6">
    <location>
        <begin position="89"/>
        <end position="109"/>
    </location>
</feature>
<feature type="transmembrane region" description="Helical" evidence="6">
    <location>
        <begin position="216"/>
        <end position="239"/>
    </location>
</feature>
<protein>
    <submittedName>
        <fullName evidence="7">ABC transporter permease</fullName>
    </submittedName>
</protein>
<keyword evidence="8" id="KW-1185">Reference proteome</keyword>
<evidence type="ECO:0000256" key="2">
    <source>
        <dbReference type="ARBA" id="ARBA00022475"/>
    </source>
</evidence>
<reference evidence="7" key="1">
    <citation type="submission" date="2019-12" db="EMBL/GenBank/DDBJ databases">
        <title>High-Quality draft genome sequences of three cyanobacteria isolated from the limestone walls of the Old Cathedral of Coimbra.</title>
        <authorList>
            <person name="Tiago I."/>
            <person name="Soares F."/>
            <person name="Portugal A."/>
        </authorList>
    </citation>
    <scope>NUCLEOTIDE SEQUENCE</scope>
    <source>
        <strain evidence="7">A</strain>
    </source>
</reference>
<sequence length="329" mass="34356">MLGGILLHVSGANPLQAYGVMFAGAFGGTRQLTETLLKAAPLLLIGLGMTIAFRCRVWNIGAEGQYYIGALCGSAIALTYPALPSLILIPLMLAASIGGGILWSGLAGLLHLYRGVNLIISTLMLNYIGILLVQYAARVPLQQPDGFLPESAQFGDNAQIPTMLGTRLHWGFGLALLLVGAVYLLLWYTPLGFQLRAVGSRLSVAKCVGINTSRSILIALTMSGGLAGLAGILEVSYTYTRLKGDISDSYGFSGILVALLGQLHPVGVLIAAVLFSGLMVGAQSLNVVLQIPASVAQVIQALVVLLVLAGQAIARAKRDDAIPLVAHDG</sequence>
<organism evidence="7 8">
    <name type="scientific">Myxacorys almedinensis A</name>
    <dbReference type="NCBI Taxonomy" id="2690445"/>
    <lineage>
        <taxon>Bacteria</taxon>
        <taxon>Bacillati</taxon>
        <taxon>Cyanobacteriota</taxon>
        <taxon>Cyanophyceae</taxon>
        <taxon>Leptolyngbyales</taxon>
        <taxon>Leptolyngbyaceae</taxon>
        <taxon>Myxacorys</taxon>
        <taxon>Myxacorys almedinensis</taxon>
    </lineage>
</organism>
<name>A0A8J8CL98_9CYAN</name>
<feature type="transmembrane region" description="Helical" evidence="6">
    <location>
        <begin position="116"/>
        <end position="137"/>
    </location>
</feature>
<dbReference type="Pfam" id="PF02653">
    <property type="entry name" value="BPD_transp_2"/>
    <property type="match status" value="1"/>
</dbReference>
<evidence type="ECO:0000256" key="4">
    <source>
        <dbReference type="ARBA" id="ARBA00022989"/>
    </source>
</evidence>
<accession>A0A8J8CL98</accession>
<dbReference type="EMBL" id="WVIE01000009">
    <property type="protein sequence ID" value="NDJ17525.1"/>
    <property type="molecule type" value="Genomic_DNA"/>
</dbReference>
<evidence type="ECO:0000256" key="6">
    <source>
        <dbReference type="SAM" id="Phobius"/>
    </source>
</evidence>
<feature type="transmembrane region" description="Helical" evidence="6">
    <location>
        <begin position="287"/>
        <end position="309"/>
    </location>
</feature>
<dbReference type="InterPro" id="IPR001851">
    <property type="entry name" value="ABC_transp_permease"/>
</dbReference>
<evidence type="ECO:0000313" key="8">
    <source>
        <dbReference type="Proteomes" id="UP000646053"/>
    </source>
</evidence>
<gene>
    <name evidence="7" type="ORF">GS601_09525</name>
</gene>
<comment type="caution">
    <text evidence="7">The sequence shown here is derived from an EMBL/GenBank/DDBJ whole genome shotgun (WGS) entry which is preliminary data.</text>
</comment>
<evidence type="ECO:0000256" key="5">
    <source>
        <dbReference type="ARBA" id="ARBA00023136"/>
    </source>
</evidence>
<keyword evidence="4 6" id="KW-1133">Transmembrane helix</keyword>
<dbReference type="CDD" id="cd06580">
    <property type="entry name" value="TM_PBP1_transp_TpRbsC_like"/>
    <property type="match status" value="1"/>
</dbReference>
<feature type="transmembrane region" description="Helical" evidence="6">
    <location>
        <begin position="36"/>
        <end position="54"/>
    </location>
</feature>
<keyword evidence="3 6" id="KW-0812">Transmembrane</keyword>
<evidence type="ECO:0000256" key="3">
    <source>
        <dbReference type="ARBA" id="ARBA00022692"/>
    </source>
</evidence>
<keyword evidence="5 6" id="KW-0472">Membrane</keyword>
<dbReference type="GO" id="GO:0005886">
    <property type="term" value="C:plasma membrane"/>
    <property type="evidence" value="ECO:0007669"/>
    <property type="project" value="UniProtKB-SubCell"/>
</dbReference>
<dbReference type="AlphaFoldDB" id="A0A8J8CL98"/>
<keyword evidence="2" id="KW-1003">Cell membrane</keyword>
<feature type="transmembrane region" description="Helical" evidence="6">
    <location>
        <begin position="251"/>
        <end position="275"/>
    </location>
</feature>
<dbReference type="PANTHER" id="PTHR47089">
    <property type="entry name" value="ABC TRANSPORTER, PERMEASE PROTEIN"/>
    <property type="match status" value="1"/>
</dbReference>
<proteinExistence type="predicted"/>
<dbReference type="PANTHER" id="PTHR47089:SF1">
    <property type="entry name" value="GUANOSINE ABC TRANSPORTER PERMEASE PROTEIN NUPP"/>
    <property type="match status" value="1"/>
</dbReference>
<evidence type="ECO:0000256" key="1">
    <source>
        <dbReference type="ARBA" id="ARBA00004651"/>
    </source>
</evidence>
<feature type="transmembrane region" description="Helical" evidence="6">
    <location>
        <begin position="66"/>
        <end position="83"/>
    </location>
</feature>
<feature type="transmembrane region" description="Helical" evidence="6">
    <location>
        <begin position="170"/>
        <end position="195"/>
    </location>
</feature>
<comment type="subcellular location">
    <subcellularLocation>
        <location evidence="1">Cell membrane</location>
        <topology evidence="1">Multi-pass membrane protein</topology>
    </subcellularLocation>
</comment>